<proteinExistence type="predicted"/>
<evidence type="ECO:0000256" key="2">
    <source>
        <dbReference type="ARBA" id="ARBA00022692"/>
    </source>
</evidence>
<dbReference type="InterPro" id="IPR002110">
    <property type="entry name" value="Ankyrin_rpt"/>
</dbReference>
<keyword evidence="12" id="KW-1185">Reference proteome</keyword>
<feature type="transmembrane region" description="Helical" evidence="9">
    <location>
        <begin position="420"/>
        <end position="446"/>
    </location>
</feature>
<protein>
    <recommendedName>
        <fullName evidence="10">PGG domain-containing protein</fullName>
    </recommendedName>
</protein>
<keyword evidence="3" id="KW-0677">Repeat</keyword>
<evidence type="ECO:0000256" key="4">
    <source>
        <dbReference type="ARBA" id="ARBA00022989"/>
    </source>
</evidence>
<evidence type="ECO:0000256" key="7">
    <source>
        <dbReference type="PROSITE-ProRule" id="PRU00023"/>
    </source>
</evidence>
<accession>A0A834YP88</accession>
<dbReference type="InterPro" id="IPR011990">
    <property type="entry name" value="TPR-like_helical_dom_sf"/>
</dbReference>
<evidence type="ECO:0000313" key="11">
    <source>
        <dbReference type="EMBL" id="KAF8391775.1"/>
    </source>
</evidence>
<evidence type="ECO:0000256" key="8">
    <source>
        <dbReference type="PROSITE-ProRule" id="PRU00708"/>
    </source>
</evidence>
<dbReference type="Gene3D" id="1.25.40.10">
    <property type="entry name" value="Tetratricopeptide repeat domain"/>
    <property type="match status" value="1"/>
</dbReference>
<keyword evidence="5 7" id="KW-0040">ANK repeat</keyword>
<dbReference type="PANTHER" id="PTHR24186:SF50">
    <property type="entry name" value="ANKYRIN REPEAT-CONTAINING PROTEIN ITN1-LIKE ISOFORM X1"/>
    <property type="match status" value="1"/>
</dbReference>
<sequence length="639" mass="72213">MATSNKMRNDQYESTVHLFETMSRQTSVSWNATISVYLSNARFDLARQLFDRMPERVLVSWNVMISGRVGYVEKEEHMLKFHIEKLAVAFGILIVPSDETDTGDQESTGNNTVLHVTLRYRHSEVVKVLTEKAPELWCVVNEVGESPLYLAAKGGQTEILGQVLQSSQPYAHDWPKGLTALHAAALWNNYGIAELVVKKKPELIKEQDIYGRTALHYAASYHKYNEECEVVKLLLEWDSSVAYIQDKDGRSALHFAAGKGDDGVTEEITRCYPDAVDLVDNRGQNAFHYCMNGCHLKSSPLAYYYIKVLHCLMSKVRDDEVLNQQDNDGNTPLHLAVINCIPDLVRCMLQKKGRVETDTMNKANFTPKDLTIPNKHRLEEEVAVYLELNKADTKFAFQVPGGYQSDDGTATLAKKAAFQVFVVMDAIALSCSMTAVFLNFIFTIFLLYNSYSDISKKFILFVTFLVLMAMIAMLIAFVAGLNDDSSSFADDQLYIFCVFGEDLSLLKEIYFSSSRVNDPFFFTSPPATKVFCKSYFGNNARPRPSTLFGFGIWGFLVFLVTKQTLSSLHGRALPFSLKTKTRSRNQQREKKKNQIEAFQFVTVGLETTYALDFLWVLRFPATTISFLPATTKVSFFSSQ</sequence>
<gene>
    <name evidence="11" type="ORF">HHK36_022009</name>
</gene>
<reference evidence="11 12" key="1">
    <citation type="submission" date="2020-04" db="EMBL/GenBank/DDBJ databases">
        <title>Plant Genome Project.</title>
        <authorList>
            <person name="Zhang R.-G."/>
        </authorList>
    </citation>
    <scope>NUCLEOTIDE SEQUENCE [LARGE SCALE GENOMIC DNA]</scope>
    <source>
        <strain evidence="11">YNK0</strain>
        <tissue evidence="11">Leaf</tissue>
    </source>
</reference>
<keyword evidence="4 9" id="KW-1133">Transmembrane helix</keyword>
<evidence type="ECO:0000256" key="6">
    <source>
        <dbReference type="ARBA" id="ARBA00023136"/>
    </source>
</evidence>
<dbReference type="Gene3D" id="1.25.40.20">
    <property type="entry name" value="Ankyrin repeat-containing domain"/>
    <property type="match status" value="2"/>
</dbReference>
<dbReference type="EMBL" id="JABCRI010000016">
    <property type="protein sequence ID" value="KAF8391775.1"/>
    <property type="molecule type" value="Genomic_DNA"/>
</dbReference>
<feature type="transmembrane region" description="Helical" evidence="9">
    <location>
        <begin position="458"/>
        <end position="481"/>
    </location>
</feature>
<comment type="caution">
    <text evidence="11">The sequence shown here is derived from an EMBL/GenBank/DDBJ whole genome shotgun (WGS) entry which is preliminary data.</text>
</comment>
<evidence type="ECO:0000313" key="12">
    <source>
        <dbReference type="Proteomes" id="UP000655225"/>
    </source>
</evidence>
<evidence type="ECO:0000256" key="5">
    <source>
        <dbReference type="ARBA" id="ARBA00023043"/>
    </source>
</evidence>
<dbReference type="Pfam" id="PF01535">
    <property type="entry name" value="PPR"/>
    <property type="match status" value="1"/>
</dbReference>
<evidence type="ECO:0000256" key="1">
    <source>
        <dbReference type="ARBA" id="ARBA00004141"/>
    </source>
</evidence>
<evidence type="ECO:0000259" key="10">
    <source>
        <dbReference type="Pfam" id="PF13962"/>
    </source>
</evidence>
<dbReference type="Pfam" id="PF12796">
    <property type="entry name" value="Ank_2"/>
    <property type="match status" value="1"/>
</dbReference>
<feature type="repeat" description="ANK" evidence="7">
    <location>
        <begin position="210"/>
        <end position="246"/>
    </location>
</feature>
<dbReference type="AlphaFoldDB" id="A0A834YP88"/>
<evidence type="ECO:0000256" key="3">
    <source>
        <dbReference type="ARBA" id="ARBA00022737"/>
    </source>
</evidence>
<feature type="domain" description="PGG" evidence="10">
    <location>
        <begin position="396"/>
        <end position="481"/>
    </location>
</feature>
<organism evidence="11 12">
    <name type="scientific">Tetracentron sinense</name>
    <name type="common">Spur-leaf</name>
    <dbReference type="NCBI Taxonomy" id="13715"/>
    <lineage>
        <taxon>Eukaryota</taxon>
        <taxon>Viridiplantae</taxon>
        <taxon>Streptophyta</taxon>
        <taxon>Embryophyta</taxon>
        <taxon>Tracheophyta</taxon>
        <taxon>Spermatophyta</taxon>
        <taxon>Magnoliopsida</taxon>
        <taxon>Trochodendrales</taxon>
        <taxon>Trochodendraceae</taxon>
        <taxon>Tetracentron</taxon>
    </lineage>
</organism>
<keyword evidence="6 9" id="KW-0472">Membrane</keyword>
<name>A0A834YP88_TETSI</name>
<dbReference type="SUPFAM" id="SSF48403">
    <property type="entry name" value="Ankyrin repeat"/>
    <property type="match status" value="1"/>
</dbReference>
<feature type="transmembrane region" description="Helical" evidence="9">
    <location>
        <begin position="544"/>
        <end position="561"/>
    </location>
</feature>
<dbReference type="Proteomes" id="UP000655225">
    <property type="component" value="Unassembled WGS sequence"/>
</dbReference>
<dbReference type="PROSITE" id="PS51375">
    <property type="entry name" value="PPR"/>
    <property type="match status" value="1"/>
</dbReference>
<feature type="repeat" description="PPR" evidence="8">
    <location>
        <begin position="26"/>
        <end position="60"/>
    </location>
</feature>
<dbReference type="PANTHER" id="PTHR24186">
    <property type="entry name" value="PROTEIN PHOSPHATASE 1 REGULATORY SUBUNIT"/>
    <property type="match status" value="1"/>
</dbReference>
<dbReference type="InterPro" id="IPR036770">
    <property type="entry name" value="Ankyrin_rpt-contain_sf"/>
</dbReference>
<dbReference type="PROSITE" id="PS50088">
    <property type="entry name" value="ANK_REPEAT"/>
    <property type="match status" value="2"/>
</dbReference>
<dbReference type="InterPro" id="IPR002885">
    <property type="entry name" value="PPR_rpt"/>
</dbReference>
<evidence type="ECO:0000256" key="9">
    <source>
        <dbReference type="SAM" id="Phobius"/>
    </source>
</evidence>
<dbReference type="OrthoDB" id="1937829at2759"/>
<dbReference type="GO" id="GO:0005886">
    <property type="term" value="C:plasma membrane"/>
    <property type="evidence" value="ECO:0007669"/>
    <property type="project" value="TreeGrafter"/>
</dbReference>
<dbReference type="Pfam" id="PF13962">
    <property type="entry name" value="PGG"/>
    <property type="match status" value="1"/>
</dbReference>
<keyword evidence="2 9" id="KW-0812">Transmembrane</keyword>
<dbReference type="Pfam" id="PF13606">
    <property type="entry name" value="Ank_3"/>
    <property type="match status" value="1"/>
</dbReference>
<dbReference type="InterPro" id="IPR026961">
    <property type="entry name" value="PGG_dom"/>
</dbReference>
<dbReference type="SMART" id="SM00248">
    <property type="entry name" value="ANK"/>
    <property type="match status" value="7"/>
</dbReference>
<feature type="repeat" description="ANK" evidence="7">
    <location>
        <begin position="328"/>
        <end position="360"/>
    </location>
</feature>
<comment type="subcellular location">
    <subcellularLocation>
        <location evidence="1">Membrane</location>
        <topology evidence="1">Multi-pass membrane protein</topology>
    </subcellularLocation>
</comment>